<proteinExistence type="predicted"/>
<evidence type="ECO:0008006" key="5">
    <source>
        <dbReference type="Google" id="ProtNLM"/>
    </source>
</evidence>
<evidence type="ECO:0000256" key="2">
    <source>
        <dbReference type="SAM" id="Phobius"/>
    </source>
</evidence>
<gene>
    <name evidence="3" type="ORF">SLEP1_g4822</name>
</gene>
<reference evidence="3 4" key="1">
    <citation type="journal article" date="2021" name="Commun. Biol.">
        <title>The genome of Shorea leprosula (Dipterocarpaceae) highlights the ecological relevance of drought in aseasonal tropical rainforests.</title>
        <authorList>
            <person name="Ng K.K.S."/>
            <person name="Kobayashi M.J."/>
            <person name="Fawcett J.A."/>
            <person name="Hatakeyama M."/>
            <person name="Paape T."/>
            <person name="Ng C.H."/>
            <person name="Ang C.C."/>
            <person name="Tnah L.H."/>
            <person name="Lee C.T."/>
            <person name="Nishiyama T."/>
            <person name="Sese J."/>
            <person name="O'Brien M.J."/>
            <person name="Copetti D."/>
            <person name="Mohd Noor M.I."/>
            <person name="Ong R.C."/>
            <person name="Putra M."/>
            <person name="Sireger I.Z."/>
            <person name="Indrioko S."/>
            <person name="Kosugi Y."/>
            <person name="Izuno A."/>
            <person name="Isagi Y."/>
            <person name="Lee S.L."/>
            <person name="Shimizu K.K."/>
        </authorList>
    </citation>
    <scope>NUCLEOTIDE SEQUENCE [LARGE SCALE GENOMIC DNA]</scope>
    <source>
        <strain evidence="3">214</strain>
    </source>
</reference>
<name>A0AAV5HPZ2_9ROSI</name>
<evidence type="ECO:0000313" key="4">
    <source>
        <dbReference type="Proteomes" id="UP001054252"/>
    </source>
</evidence>
<evidence type="ECO:0000256" key="1">
    <source>
        <dbReference type="SAM" id="MobiDB-lite"/>
    </source>
</evidence>
<keyword evidence="4" id="KW-1185">Reference proteome</keyword>
<organism evidence="3 4">
    <name type="scientific">Rubroshorea leprosula</name>
    <dbReference type="NCBI Taxonomy" id="152421"/>
    <lineage>
        <taxon>Eukaryota</taxon>
        <taxon>Viridiplantae</taxon>
        <taxon>Streptophyta</taxon>
        <taxon>Embryophyta</taxon>
        <taxon>Tracheophyta</taxon>
        <taxon>Spermatophyta</taxon>
        <taxon>Magnoliopsida</taxon>
        <taxon>eudicotyledons</taxon>
        <taxon>Gunneridae</taxon>
        <taxon>Pentapetalae</taxon>
        <taxon>rosids</taxon>
        <taxon>malvids</taxon>
        <taxon>Malvales</taxon>
        <taxon>Dipterocarpaceae</taxon>
        <taxon>Rubroshorea</taxon>
    </lineage>
</organism>
<keyword evidence="2" id="KW-0472">Membrane</keyword>
<sequence length="117" mass="13487">MNRIEIVAIKWSLLATLVFGAQFPLFGAASSCCARLGGMWCITLWIGLAIVGWTRDAERHILKLKRTLKSVLKGVSSRKGDEEEEEEEEEKKMGRRNFNFRRSQHFHKHCLSTSLFF</sequence>
<keyword evidence="2" id="KW-0812">Transmembrane</keyword>
<comment type="caution">
    <text evidence="3">The sequence shown here is derived from an EMBL/GenBank/DDBJ whole genome shotgun (WGS) entry which is preliminary data.</text>
</comment>
<dbReference type="EMBL" id="BPVZ01000004">
    <property type="protein sequence ID" value="GKU90878.1"/>
    <property type="molecule type" value="Genomic_DNA"/>
</dbReference>
<dbReference type="PROSITE" id="PS51257">
    <property type="entry name" value="PROKAR_LIPOPROTEIN"/>
    <property type="match status" value="1"/>
</dbReference>
<dbReference type="Proteomes" id="UP001054252">
    <property type="component" value="Unassembled WGS sequence"/>
</dbReference>
<feature type="transmembrane region" description="Helical" evidence="2">
    <location>
        <begin position="36"/>
        <end position="54"/>
    </location>
</feature>
<feature type="region of interest" description="Disordered" evidence="1">
    <location>
        <begin position="73"/>
        <end position="94"/>
    </location>
</feature>
<dbReference type="AlphaFoldDB" id="A0AAV5HPZ2"/>
<keyword evidence="2" id="KW-1133">Transmembrane helix</keyword>
<accession>A0AAV5HPZ2</accession>
<protein>
    <recommendedName>
        <fullName evidence="5">Transmembrane protein</fullName>
    </recommendedName>
</protein>
<evidence type="ECO:0000313" key="3">
    <source>
        <dbReference type="EMBL" id="GKU90878.1"/>
    </source>
</evidence>